<dbReference type="EMBL" id="JABFAC010000011">
    <property type="protein sequence ID" value="MBA0628128.1"/>
    <property type="molecule type" value="Genomic_DNA"/>
</dbReference>
<proteinExistence type="predicted"/>
<keyword evidence="2" id="KW-0472">Membrane</keyword>
<dbReference type="GO" id="GO:0047661">
    <property type="term" value="F:amino-acid racemase activity"/>
    <property type="evidence" value="ECO:0007669"/>
    <property type="project" value="InterPro"/>
</dbReference>
<dbReference type="Proteomes" id="UP000593561">
    <property type="component" value="Unassembled WGS sequence"/>
</dbReference>
<evidence type="ECO:0000256" key="2">
    <source>
        <dbReference type="SAM" id="Phobius"/>
    </source>
</evidence>
<name>A0A7J8SPT4_GOSDV</name>
<gene>
    <name evidence="3" type="ORF">Godav_022897</name>
</gene>
<keyword evidence="1" id="KW-0413">Isomerase</keyword>
<dbReference type="PANTHER" id="PTHR21198">
    <property type="entry name" value="GLUTAMATE RACEMASE"/>
    <property type="match status" value="1"/>
</dbReference>
<dbReference type="AlphaFoldDB" id="A0A7J8SPT4"/>
<sequence length="466" mass="51813">MASSKEWANFISSIASFMYFLLIIFQIPLFRVPCRFGMCKTPIEVTTSQLMASELFPTYVVKVLLYPGAVANAIIKRRTLPRYSKLLKLYNISALRKSTAVSDLQRLEILAGSYLSVVGAFIGLSRRARMSLFGTMLIIWSLVRDIVLGQFHNMFPTKSIQMYPTLILAVVCAFLSIKKDFSAYQFLKAGNFVLRTRSCDGFYMAFSSEVSFDTFPVEMFNTSLQMSLNCPSHLSVPVTRQRNVCKRVLNPVLAMPPSSVILHTDESGEFPESRNSSSSSNASLSSCAGSLLCHPNTVGIMGGGSVDSTLSFVRKLVHWSKENEETCMPFVLCSDPVLNRELLSLERNSSSLCSRNARSPFDHSPIVENLLSKRVFLEKSGAQCIVVPCHISHSWHDEVFKGCSIPSLHMAECVSRELKEAKLKPLEAGSPLRIGVLATDATLKAGFYQEKLQNEVNSFLIVCPEK</sequence>
<feature type="transmembrane region" description="Helical" evidence="2">
    <location>
        <begin position="7"/>
        <end position="27"/>
    </location>
</feature>
<dbReference type="Gene3D" id="3.40.50.1860">
    <property type="match status" value="1"/>
</dbReference>
<dbReference type="InterPro" id="IPR001920">
    <property type="entry name" value="Asp/Glu_race"/>
</dbReference>
<dbReference type="InterPro" id="IPR015942">
    <property type="entry name" value="Asp/Glu/hydantoin_racemase"/>
</dbReference>
<evidence type="ECO:0000313" key="3">
    <source>
        <dbReference type="EMBL" id="MBA0628128.1"/>
    </source>
</evidence>
<comment type="caution">
    <text evidence="3">The sequence shown here is derived from an EMBL/GenBank/DDBJ whole genome shotgun (WGS) entry which is preliminary data.</text>
</comment>
<evidence type="ECO:0000313" key="4">
    <source>
        <dbReference type="Proteomes" id="UP000593561"/>
    </source>
</evidence>
<keyword evidence="4" id="KW-1185">Reference proteome</keyword>
<dbReference type="PANTHER" id="PTHR21198:SF7">
    <property type="entry name" value="ASPARTATE-GLUTAMATE RACEMASE FAMILY"/>
    <property type="match status" value="1"/>
</dbReference>
<keyword evidence="2" id="KW-1133">Transmembrane helix</keyword>
<dbReference type="Pfam" id="PF01177">
    <property type="entry name" value="Asp_Glu_race"/>
    <property type="match status" value="1"/>
</dbReference>
<reference evidence="3 4" key="1">
    <citation type="journal article" date="2019" name="Genome Biol. Evol.">
        <title>Insights into the evolution of the New World diploid cottons (Gossypium, subgenus Houzingenia) based on genome sequencing.</title>
        <authorList>
            <person name="Grover C.E."/>
            <person name="Arick M.A. 2nd"/>
            <person name="Thrash A."/>
            <person name="Conover J.L."/>
            <person name="Sanders W.S."/>
            <person name="Peterson D.G."/>
            <person name="Frelichowski J.E."/>
            <person name="Scheffler J.A."/>
            <person name="Scheffler B.E."/>
            <person name="Wendel J.F."/>
        </authorList>
    </citation>
    <scope>NUCLEOTIDE SEQUENCE [LARGE SCALE GENOMIC DNA]</scope>
    <source>
        <strain evidence="3">27</strain>
        <tissue evidence="3">Leaf</tissue>
    </source>
</reference>
<protein>
    <submittedName>
        <fullName evidence="3">Uncharacterized protein</fullName>
    </submittedName>
</protein>
<organism evidence="3 4">
    <name type="scientific">Gossypium davidsonii</name>
    <name type="common">Davidson's cotton</name>
    <name type="synonym">Gossypium klotzschianum subsp. davidsonii</name>
    <dbReference type="NCBI Taxonomy" id="34287"/>
    <lineage>
        <taxon>Eukaryota</taxon>
        <taxon>Viridiplantae</taxon>
        <taxon>Streptophyta</taxon>
        <taxon>Embryophyta</taxon>
        <taxon>Tracheophyta</taxon>
        <taxon>Spermatophyta</taxon>
        <taxon>Magnoliopsida</taxon>
        <taxon>eudicotyledons</taxon>
        <taxon>Gunneridae</taxon>
        <taxon>Pentapetalae</taxon>
        <taxon>rosids</taxon>
        <taxon>malvids</taxon>
        <taxon>Malvales</taxon>
        <taxon>Malvaceae</taxon>
        <taxon>Malvoideae</taxon>
        <taxon>Gossypium</taxon>
    </lineage>
</organism>
<keyword evidence="2" id="KW-0812">Transmembrane</keyword>
<dbReference type="SUPFAM" id="SSF53681">
    <property type="entry name" value="Aspartate/glutamate racemase"/>
    <property type="match status" value="1"/>
</dbReference>
<evidence type="ECO:0000256" key="1">
    <source>
        <dbReference type="ARBA" id="ARBA00023235"/>
    </source>
</evidence>
<accession>A0A7J8SPT4</accession>